<feature type="transmembrane region" description="Helical" evidence="1">
    <location>
        <begin position="41"/>
        <end position="60"/>
    </location>
</feature>
<feature type="transmembrane region" description="Helical" evidence="1">
    <location>
        <begin position="113"/>
        <end position="135"/>
    </location>
</feature>
<reference evidence="2 3" key="1">
    <citation type="submission" date="2019-03" db="EMBL/GenBank/DDBJ databases">
        <title>Draft genome sequences of novel Actinobacteria.</title>
        <authorList>
            <person name="Sahin N."/>
            <person name="Ay H."/>
            <person name="Saygin H."/>
        </authorList>
    </citation>
    <scope>NUCLEOTIDE SEQUENCE [LARGE SCALE GENOMIC DNA]</scope>
    <source>
        <strain evidence="2 3">JCM 30547</strain>
    </source>
</reference>
<evidence type="ECO:0000313" key="3">
    <source>
        <dbReference type="Proteomes" id="UP000295075"/>
    </source>
</evidence>
<keyword evidence="1" id="KW-1133">Transmembrane helix</keyword>
<accession>A0A4V2XNI9</accession>
<organism evidence="2 3">
    <name type="scientific">Kribbella albertanoniae</name>
    <dbReference type="NCBI Taxonomy" id="1266829"/>
    <lineage>
        <taxon>Bacteria</taxon>
        <taxon>Bacillati</taxon>
        <taxon>Actinomycetota</taxon>
        <taxon>Actinomycetes</taxon>
        <taxon>Propionibacteriales</taxon>
        <taxon>Kribbellaceae</taxon>
        <taxon>Kribbella</taxon>
    </lineage>
</organism>
<dbReference type="AlphaFoldDB" id="A0A4V2XNI9"/>
<comment type="caution">
    <text evidence="2">The sequence shown here is derived from an EMBL/GenBank/DDBJ whole genome shotgun (WGS) entry which is preliminary data.</text>
</comment>
<keyword evidence="1" id="KW-0472">Membrane</keyword>
<dbReference type="RefSeq" id="WP_132414103.1">
    <property type="nucleotide sequence ID" value="NZ_SMKA01000248.1"/>
</dbReference>
<keyword evidence="1" id="KW-0812">Transmembrane</keyword>
<evidence type="ECO:0000256" key="1">
    <source>
        <dbReference type="SAM" id="Phobius"/>
    </source>
</evidence>
<dbReference type="OrthoDB" id="3253406at2"/>
<gene>
    <name evidence="2" type="ORF">E1261_35440</name>
</gene>
<feature type="transmembrane region" description="Helical" evidence="1">
    <location>
        <begin position="193"/>
        <end position="213"/>
    </location>
</feature>
<dbReference type="Proteomes" id="UP000295075">
    <property type="component" value="Unassembled WGS sequence"/>
</dbReference>
<dbReference type="EMBL" id="SMKA01000248">
    <property type="protein sequence ID" value="TDC18436.1"/>
    <property type="molecule type" value="Genomic_DNA"/>
</dbReference>
<name>A0A4V2XNI9_9ACTN</name>
<proteinExistence type="predicted"/>
<evidence type="ECO:0000313" key="2">
    <source>
        <dbReference type="EMBL" id="TDC18436.1"/>
    </source>
</evidence>
<keyword evidence="3" id="KW-1185">Reference proteome</keyword>
<feature type="transmembrane region" description="Helical" evidence="1">
    <location>
        <begin position="87"/>
        <end position="107"/>
    </location>
</feature>
<feature type="transmembrane region" description="Helical" evidence="1">
    <location>
        <begin position="19"/>
        <end position="35"/>
    </location>
</feature>
<protein>
    <submittedName>
        <fullName evidence="2">ABC transporter permease</fullName>
    </submittedName>
</protein>
<sequence length="226" mass="23706">MVSAVVAVTLRELLRRRRALVLVVALPLAFYLARIDTTGQAIRFLALGVGWAVATLSLFTHVSSRDLDQRLAIVGASPSALVAGRQLALTATGLGLAGAYFALVALTQDVTHLWTVALLLGTSVLIAAPLGAAVSLLVPRELEGALALLSIMALQMLADPDGTGAKFLPLWSTREFTTYAVDPSGGADLTQGLLHFAAVAALAAVITWIAGVLRLRPRRLPVPSTR</sequence>